<sequence length="102" mass="11212">MSPICGGLSEARPVSDSVRRLCEQLRPAMEQSNKANTAFSEFEPISYKSQVVAGTNYFVKIKVGPEAFAHVRIFQPLPCNGSNPELSSVKWDVGQGDDIAYF</sequence>
<comment type="subcellular location">
    <subcellularLocation>
        <location evidence="1">Cytoplasm</location>
    </subcellularLocation>
</comment>
<dbReference type="InterPro" id="IPR001713">
    <property type="entry name" value="Prot_inh_stefin"/>
</dbReference>
<dbReference type="RefSeq" id="XP_002787835.1">
    <property type="nucleotide sequence ID" value="XM_002787789.1"/>
</dbReference>
<evidence type="ECO:0000256" key="1">
    <source>
        <dbReference type="ARBA" id="ARBA00004496"/>
    </source>
</evidence>
<dbReference type="InterPro" id="IPR000010">
    <property type="entry name" value="Cystatin_dom"/>
</dbReference>
<organism evidence="8">
    <name type="scientific">Perkinsus marinus (strain ATCC 50983 / TXsc)</name>
    <dbReference type="NCBI Taxonomy" id="423536"/>
    <lineage>
        <taxon>Eukaryota</taxon>
        <taxon>Sar</taxon>
        <taxon>Alveolata</taxon>
        <taxon>Perkinsozoa</taxon>
        <taxon>Perkinsea</taxon>
        <taxon>Perkinsida</taxon>
        <taxon>Perkinsidae</taxon>
        <taxon>Perkinsus</taxon>
    </lineage>
</organism>
<dbReference type="GeneID" id="9057469"/>
<dbReference type="CDD" id="cd00042">
    <property type="entry name" value="CY"/>
    <property type="match status" value="1"/>
</dbReference>
<evidence type="ECO:0000256" key="4">
    <source>
        <dbReference type="ARBA" id="ARBA00022690"/>
    </source>
</evidence>
<dbReference type="PRINTS" id="PR00295">
    <property type="entry name" value="STEFINA"/>
</dbReference>
<dbReference type="AlphaFoldDB" id="C5K7U6"/>
<gene>
    <name evidence="7" type="ORF">Pmar_PMAR012613</name>
</gene>
<evidence type="ECO:0000259" key="6">
    <source>
        <dbReference type="Pfam" id="PF00031"/>
    </source>
</evidence>
<dbReference type="Pfam" id="PF00031">
    <property type="entry name" value="Cystatin"/>
    <property type="match status" value="1"/>
</dbReference>
<keyword evidence="5" id="KW-0789">Thiol protease inhibitor</keyword>
<dbReference type="SUPFAM" id="SSF54403">
    <property type="entry name" value="Cystatin/monellin"/>
    <property type="match status" value="1"/>
</dbReference>
<accession>C5K7U6</accession>
<protein>
    <submittedName>
        <fullName evidence="7">Cystatin B, putative</fullName>
    </submittedName>
</protein>
<dbReference type="PANTHER" id="PTHR11414">
    <property type="entry name" value="CYSTATIN FAMILY MEMBER"/>
    <property type="match status" value="1"/>
</dbReference>
<keyword evidence="3" id="KW-0963">Cytoplasm</keyword>
<feature type="domain" description="Cystatin" evidence="6">
    <location>
        <begin position="6"/>
        <end position="80"/>
    </location>
</feature>
<dbReference type="GO" id="GO:0005829">
    <property type="term" value="C:cytosol"/>
    <property type="evidence" value="ECO:0007669"/>
    <property type="project" value="TreeGrafter"/>
</dbReference>
<evidence type="ECO:0000256" key="3">
    <source>
        <dbReference type="ARBA" id="ARBA00022490"/>
    </source>
</evidence>
<evidence type="ECO:0000313" key="7">
    <source>
        <dbReference type="EMBL" id="EER19631.1"/>
    </source>
</evidence>
<keyword evidence="4" id="KW-0646">Protease inhibitor</keyword>
<evidence type="ECO:0000256" key="5">
    <source>
        <dbReference type="ARBA" id="ARBA00022704"/>
    </source>
</evidence>
<dbReference type="InterPro" id="IPR018073">
    <property type="entry name" value="Prot_inh_cystat_CS"/>
</dbReference>
<dbReference type="InParanoid" id="C5K7U6"/>
<proteinExistence type="inferred from homology"/>
<reference evidence="7 8" key="1">
    <citation type="submission" date="2008-07" db="EMBL/GenBank/DDBJ databases">
        <authorList>
            <person name="El-Sayed N."/>
            <person name="Caler E."/>
            <person name="Inman J."/>
            <person name="Amedeo P."/>
            <person name="Hass B."/>
            <person name="Wortman J."/>
        </authorList>
    </citation>
    <scope>NUCLEOTIDE SEQUENCE [LARGE SCALE GENOMIC DNA]</scope>
    <source>
        <strain evidence="8">ATCC 50983 / TXsc</strain>
    </source>
</reference>
<dbReference type="EMBL" id="GG671079">
    <property type="protein sequence ID" value="EER19631.1"/>
    <property type="molecule type" value="Genomic_DNA"/>
</dbReference>
<dbReference type="OrthoDB" id="282723at2759"/>
<dbReference type="FunFam" id="3.10.450.10:FF:000001">
    <property type="entry name" value="Cystatin-A"/>
    <property type="match status" value="1"/>
</dbReference>
<keyword evidence="8" id="KW-1185">Reference proteome</keyword>
<comment type="similarity">
    <text evidence="2">Belongs to the cystatin family.</text>
</comment>
<dbReference type="PANTHER" id="PTHR11414:SF21">
    <property type="entry name" value="CYSTATIN 14A, TANDEM DUPLICATE 1-RELATED"/>
    <property type="match status" value="1"/>
</dbReference>
<dbReference type="PROSITE" id="PS00287">
    <property type="entry name" value="CYSTATIN"/>
    <property type="match status" value="1"/>
</dbReference>
<evidence type="ECO:0000313" key="8">
    <source>
        <dbReference type="Proteomes" id="UP000007800"/>
    </source>
</evidence>
<name>C5K7U6_PERM5</name>
<dbReference type="InterPro" id="IPR046350">
    <property type="entry name" value="Cystatin_sf"/>
</dbReference>
<evidence type="ECO:0000256" key="2">
    <source>
        <dbReference type="ARBA" id="ARBA00009403"/>
    </source>
</evidence>
<dbReference type="GO" id="GO:0004869">
    <property type="term" value="F:cysteine-type endopeptidase inhibitor activity"/>
    <property type="evidence" value="ECO:0007669"/>
    <property type="project" value="UniProtKB-KW"/>
</dbReference>
<dbReference type="Proteomes" id="UP000007800">
    <property type="component" value="Unassembled WGS sequence"/>
</dbReference>
<dbReference type="Gene3D" id="3.10.450.10">
    <property type="match status" value="1"/>
</dbReference>